<evidence type="ECO:0000256" key="1">
    <source>
        <dbReference type="SAM" id="MobiDB-lite"/>
    </source>
</evidence>
<name>A0A8H9IGE9_9BURK</name>
<accession>A0A8H9IGE9</accession>
<comment type="caution">
    <text evidence="2">The sequence shown here is derived from an EMBL/GenBank/DDBJ whole genome shotgun (WGS) entry which is preliminary data.</text>
</comment>
<protein>
    <submittedName>
        <fullName evidence="2">Uncharacterized protein</fullName>
    </submittedName>
</protein>
<sequence>MLISSSTSRITSTELSNNKHQRTDADNSQNFNTVLAAASTRVNISDAAQQQAQENVIKSGGFGIRNTISSMSDETLSSFLKEMVYEDISGKEDTAGGLLDISDWINGGPLRYSNTGEPVTPESKAYFNTIAERYKSQKISIFETEMNKETSLIEIYEKLADLTSQQNTRFLGMMGYLIKPS</sequence>
<gene>
    <name evidence="2" type="ORF">GCM10010096_11760</name>
</gene>
<keyword evidence="3" id="KW-1185">Reference proteome</keyword>
<evidence type="ECO:0000313" key="2">
    <source>
        <dbReference type="EMBL" id="GHC42577.1"/>
    </source>
</evidence>
<organism evidence="2 3">
    <name type="scientific">Alcaligenes pakistanensis</name>
    <dbReference type="NCBI Taxonomy" id="1482717"/>
    <lineage>
        <taxon>Bacteria</taxon>
        <taxon>Pseudomonadati</taxon>
        <taxon>Pseudomonadota</taxon>
        <taxon>Betaproteobacteria</taxon>
        <taxon>Burkholderiales</taxon>
        <taxon>Alcaligenaceae</taxon>
        <taxon>Alcaligenes</taxon>
    </lineage>
</organism>
<evidence type="ECO:0000313" key="3">
    <source>
        <dbReference type="Proteomes" id="UP000608923"/>
    </source>
</evidence>
<dbReference type="RefSeq" id="WP_189391617.1">
    <property type="nucleotide sequence ID" value="NZ_BMZN01000002.1"/>
</dbReference>
<dbReference type="Proteomes" id="UP000608923">
    <property type="component" value="Unassembled WGS sequence"/>
</dbReference>
<feature type="region of interest" description="Disordered" evidence="1">
    <location>
        <begin position="1"/>
        <end position="27"/>
    </location>
</feature>
<proteinExistence type="predicted"/>
<dbReference type="EMBL" id="BMZN01000002">
    <property type="protein sequence ID" value="GHC42577.1"/>
    <property type="molecule type" value="Genomic_DNA"/>
</dbReference>
<reference evidence="3" key="1">
    <citation type="journal article" date="2019" name="Int. J. Syst. Evol. Microbiol.">
        <title>The Global Catalogue of Microorganisms (GCM) 10K type strain sequencing project: providing services to taxonomists for standard genome sequencing and annotation.</title>
        <authorList>
            <consortium name="The Broad Institute Genomics Platform"/>
            <consortium name="The Broad Institute Genome Sequencing Center for Infectious Disease"/>
            <person name="Wu L."/>
            <person name="Ma J."/>
        </authorList>
    </citation>
    <scope>NUCLEOTIDE SEQUENCE [LARGE SCALE GENOMIC DNA]</scope>
    <source>
        <strain evidence="3">KCTC 42083</strain>
    </source>
</reference>
<feature type="compositionally biased region" description="Low complexity" evidence="1">
    <location>
        <begin position="1"/>
        <end position="13"/>
    </location>
</feature>
<dbReference type="AlphaFoldDB" id="A0A8H9IGE9"/>